<evidence type="ECO:0000256" key="2">
    <source>
        <dbReference type="ARBA" id="ARBA00022525"/>
    </source>
</evidence>
<protein>
    <submittedName>
        <fullName evidence="4">Hemolysin-type calcium-binding region</fullName>
    </submittedName>
</protein>
<evidence type="ECO:0000256" key="3">
    <source>
        <dbReference type="SAM" id="MobiDB-lite"/>
    </source>
</evidence>
<dbReference type="KEGG" id="swi:Swit_4004"/>
<dbReference type="PRINTS" id="PR00313">
    <property type="entry name" value="CABNDNGRPT"/>
</dbReference>
<dbReference type="GO" id="GO:0005576">
    <property type="term" value="C:extracellular region"/>
    <property type="evidence" value="ECO:0007669"/>
    <property type="project" value="UniProtKB-SubCell"/>
</dbReference>
<name>A0A9J9HEW8_RHIWR</name>
<evidence type="ECO:0000313" key="5">
    <source>
        <dbReference type="Proteomes" id="UP000001989"/>
    </source>
</evidence>
<dbReference type="AlphaFoldDB" id="A0A9J9HEW8"/>
<dbReference type="Proteomes" id="UP000001989">
    <property type="component" value="Chromosome"/>
</dbReference>
<keyword evidence="2" id="KW-0964">Secreted</keyword>
<dbReference type="EMBL" id="CP000699">
    <property type="protein sequence ID" value="ABQ70349.1"/>
    <property type="molecule type" value="Genomic_DNA"/>
</dbReference>
<reference evidence="4 5" key="1">
    <citation type="journal article" date="2010" name="J. Bacteriol.">
        <title>Genome sequence of the dioxin-mineralizing bacterium Sphingomonas wittichii RW1.</title>
        <authorList>
            <person name="Miller T.R."/>
            <person name="Delcher A.L."/>
            <person name="Salzberg S.L."/>
            <person name="Saunders E."/>
            <person name="Detter J.C."/>
            <person name="Halden R.U."/>
        </authorList>
    </citation>
    <scope>NUCLEOTIDE SEQUENCE [LARGE SCALE GENOMIC DNA]</scope>
    <source>
        <strain evidence="5">DSM 6014 / CCUG 31198 / JCM 15750 / NBRC 105917 / EY 4224 / RW1</strain>
    </source>
</reference>
<dbReference type="Gene3D" id="2.160.20.160">
    <property type="match status" value="1"/>
</dbReference>
<feature type="region of interest" description="Disordered" evidence="3">
    <location>
        <begin position="181"/>
        <end position="271"/>
    </location>
</feature>
<dbReference type="PANTHER" id="PTHR38340:SF1">
    <property type="entry name" value="S-LAYER PROTEIN"/>
    <property type="match status" value="1"/>
</dbReference>
<dbReference type="PROSITE" id="PS00330">
    <property type="entry name" value="HEMOLYSIN_CALCIUM"/>
    <property type="match status" value="3"/>
</dbReference>
<keyword evidence="5" id="KW-1185">Reference proteome</keyword>
<evidence type="ECO:0000256" key="1">
    <source>
        <dbReference type="ARBA" id="ARBA00004613"/>
    </source>
</evidence>
<dbReference type="GO" id="GO:0005509">
    <property type="term" value="F:calcium ion binding"/>
    <property type="evidence" value="ECO:0007669"/>
    <property type="project" value="InterPro"/>
</dbReference>
<dbReference type="InterPro" id="IPR011049">
    <property type="entry name" value="Serralysin-like_metalloprot_C"/>
</dbReference>
<sequence>MANVIFEEGTQLQASGFVAGDTLLFKTAAPSDVGVTYNAPSGFNVATVTLTIGDQSLTFAANALGDASTNITFFAEDGQLVFGTAGNDAALAVTSDADSAVYGFDGIDTIDVSGDGNHLVYGGAGADAITVSGGEGNHNIFGDAGDDTIDAADAEGHLNIFGGAGNDSILGGSGNDHIYGQSAAGGTDGNDTIDGGAGNDYIQGNAGEDQLNGGDGRDRINGGADDDTISGDAGNDTINGNKGDDVIDGGAGDDSLRGGAGDDQITGGDGNDVILGDLGDDTITGGVGTDLLTGGEGADVFVFGAGDVATTTIAGTKYYETITDFSTDEDIISLTGLTVTEDNLVFQNSGVSFTTVAAALDYVEGVLVTGSAAGSVAAIQVGADTYLFYDTDGEYTTDASIDGIIKLAGVTASDLTEDNFTLPA</sequence>
<dbReference type="SUPFAM" id="SSF51120">
    <property type="entry name" value="beta-Roll"/>
    <property type="match status" value="2"/>
</dbReference>
<dbReference type="OrthoDB" id="7566144at2"/>
<dbReference type="InterPro" id="IPR001343">
    <property type="entry name" value="Hemolysn_Ca-bd"/>
</dbReference>
<dbReference type="InterPro" id="IPR018511">
    <property type="entry name" value="Hemolysin-typ_Ca-bd_CS"/>
</dbReference>
<dbReference type="InterPro" id="IPR050557">
    <property type="entry name" value="RTX_toxin/Mannuronan_C5-epim"/>
</dbReference>
<dbReference type="Gene3D" id="2.150.10.10">
    <property type="entry name" value="Serralysin-like metalloprotease, C-terminal"/>
    <property type="match status" value="2"/>
</dbReference>
<dbReference type="PANTHER" id="PTHR38340">
    <property type="entry name" value="S-LAYER PROTEIN"/>
    <property type="match status" value="1"/>
</dbReference>
<accession>A0A9J9HEW8</accession>
<dbReference type="Pfam" id="PF00353">
    <property type="entry name" value="HemolysinCabind"/>
    <property type="match status" value="4"/>
</dbReference>
<organism evidence="4 5">
    <name type="scientific">Rhizorhabdus wittichii (strain DSM 6014 / CCUG 31198 / JCM 15750 / NBRC 105917 / EY 4224 / RW1)</name>
    <name type="common">Sphingomonas wittichii</name>
    <dbReference type="NCBI Taxonomy" id="392499"/>
    <lineage>
        <taxon>Bacteria</taxon>
        <taxon>Pseudomonadati</taxon>
        <taxon>Pseudomonadota</taxon>
        <taxon>Alphaproteobacteria</taxon>
        <taxon>Sphingomonadales</taxon>
        <taxon>Sphingomonadaceae</taxon>
        <taxon>Rhizorhabdus</taxon>
    </lineage>
</organism>
<comment type="subcellular location">
    <subcellularLocation>
        <location evidence="1">Secreted</location>
    </subcellularLocation>
</comment>
<evidence type="ECO:0000313" key="4">
    <source>
        <dbReference type="EMBL" id="ABQ70349.1"/>
    </source>
</evidence>
<gene>
    <name evidence="4" type="ordered locus">Swit_4004</name>
</gene>
<proteinExistence type="predicted"/>